<dbReference type="Proteomes" id="UP000024635">
    <property type="component" value="Unassembled WGS sequence"/>
</dbReference>
<evidence type="ECO:0000313" key="2">
    <source>
        <dbReference type="Proteomes" id="UP000024635"/>
    </source>
</evidence>
<sequence>MLVRTAHRRPPQTILDADAAERLAEMHNFEELNSIDEDYHKLVAAIISIKDSCRKKKPNHIIPRITEETRQLLEKRRNLKRTTHSHLEMTLLNRMCRERVAKDHEAFMRKRLMEAAESRTSNKLTGRSIAEYRQVIPCLKDSEGRKVTSRLGMEAAIKEYYERLFHSPMTTAPSRLLTQRFEDTLPFTPSEVRHAGELMPSGKCSGEDKLVAENVRACVHPLYVALAKRFTRYVEESRVPTAWKTSNTVLSHKKGDKEDLGNYRPISLLLVLYNVFTRCLLARIRRTLEEAQPVE</sequence>
<organism evidence="1 2">
    <name type="scientific">Ancylostoma ceylanicum</name>
    <dbReference type="NCBI Taxonomy" id="53326"/>
    <lineage>
        <taxon>Eukaryota</taxon>
        <taxon>Metazoa</taxon>
        <taxon>Ecdysozoa</taxon>
        <taxon>Nematoda</taxon>
        <taxon>Chromadorea</taxon>
        <taxon>Rhabditida</taxon>
        <taxon>Rhabditina</taxon>
        <taxon>Rhabditomorpha</taxon>
        <taxon>Strongyloidea</taxon>
        <taxon>Ancylostomatidae</taxon>
        <taxon>Ancylostomatinae</taxon>
        <taxon>Ancylostoma</taxon>
    </lineage>
</organism>
<evidence type="ECO:0000313" key="1">
    <source>
        <dbReference type="EMBL" id="EYC03649.1"/>
    </source>
</evidence>
<dbReference type="EMBL" id="JARK01001428">
    <property type="protein sequence ID" value="EYC03649.1"/>
    <property type="molecule type" value="Genomic_DNA"/>
</dbReference>
<name>A0A016TL06_9BILA</name>
<reference evidence="2" key="1">
    <citation type="journal article" date="2015" name="Nat. Genet.">
        <title>The genome and transcriptome of the zoonotic hookworm Ancylostoma ceylanicum identify infection-specific gene families.</title>
        <authorList>
            <person name="Schwarz E.M."/>
            <person name="Hu Y."/>
            <person name="Antoshechkin I."/>
            <person name="Miller M.M."/>
            <person name="Sternberg P.W."/>
            <person name="Aroian R.V."/>
        </authorList>
    </citation>
    <scope>NUCLEOTIDE SEQUENCE</scope>
    <source>
        <strain evidence="2">HY135</strain>
    </source>
</reference>
<keyword evidence="2" id="KW-1185">Reference proteome</keyword>
<proteinExistence type="predicted"/>
<dbReference type="OrthoDB" id="410104at2759"/>
<accession>A0A016TL06</accession>
<comment type="caution">
    <text evidence="1">The sequence shown here is derived from an EMBL/GenBank/DDBJ whole genome shotgun (WGS) entry which is preliminary data.</text>
</comment>
<evidence type="ECO:0008006" key="3">
    <source>
        <dbReference type="Google" id="ProtNLM"/>
    </source>
</evidence>
<dbReference type="PANTHER" id="PTHR19446">
    <property type="entry name" value="REVERSE TRANSCRIPTASES"/>
    <property type="match status" value="1"/>
</dbReference>
<protein>
    <recommendedName>
        <fullName evidence="3">Reverse transcriptase domain-containing protein</fullName>
    </recommendedName>
</protein>
<dbReference type="AlphaFoldDB" id="A0A016TL06"/>
<gene>
    <name evidence="1" type="primary">Acey_s0092.g2539</name>
    <name evidence="1" type="ORF">Y032_0092g2539</name>
</gene>